<keyword evidence="2" id="KW-1185">Reference proteome</keyword>
<dbReference type="InterPro" id="IPR016024">
    <property type="entry name" value="ARM-type_fold"/>
</dbReference>
<accession>A0A7L6AWV7</accession>
<name>A0A7L6AWV7_9GAMM</name>
<evidence type="ECO:0000313" key="2">
    <source>
        <dbReference type="Proteomes" id="UP000510621"/>
    </source>
</evidence>
<gene>
    <name evidence="1" type="ORF">HZT40_19945</name>
</gene>
<proteinExistence type="predicted"/>
<dbReference type="SUPFAM" id="SSF48371">
    <property type="entry name" value="ARM repeat"/>
    <property type="match status" value="1"/>
</dbReference>
<evidence type="ECO:0008006" key="3">
    <source>
        <dbReference type="Google" id="ProtNLM"/>
    </source>
</evidence>
<dbReference type="EMBL" id="CP059265">
    <property type="protein sequence ID" value="QLQ33488.1"/>
    <property type="molecule type" value="Genomic_DNA"/>
</dbReference>
<evidence type="ECO:0000313" key="1">
    <source>
        <dbReference type="EMBL" id="QLQ33488.1"/>
    </source>
</evidence>
<dbReference type="KEGG" id="this:HZT40_19945"/>
<dbReference type="AlphaFoldDB" id="A0A7L6AWV7"/>
<sequence length="246" mass="27105">MQEQPRTVWLQLLLRPYENTATLALGQLAGSLHELEVMHTVLRAQFPSVRQHALRQLTADHFQQNRALLPLLLLSGYDDVYQLAKDYLYTAQADYPALAAALLDGLLAADENLRAVLLPRLQWLLTQPLHAQVALAQLQALLAHPEAGVQHLGAILLADSDYAFEELGDCFALMAASAFEEVRAGAVALLAKLDDAGKRRYLDLLCNALTDTAAYPQQTALQVLREVADPGLQQAVFAHILPVLFR</sequence>
<protein>
    <recommendedName>
        <fullName evidence="3">HEAT repeat domain-containing protein</fullName>
    </recommendedName>
</protein>
<reference evidence="1" key="1">
    <citation type="submission" date="2020-06" db="EMBL/GenBank/DDBJ databases">
        <title>Analysis procedures for assessing recovery of high quality, complete, closed genomes from Nanopore long read metagenome sequencing.</title>
        <authorList>
            <person name="Bessarab I."/>
            <person name="Arumugam K."/>
            <person name="Haryono M."/>
            <person name="Liu X."/>
            <person name="Roy S."/>
            <person name="Zuniga-Montanez R.E."/>
            <person name="Qiu G."/>
            <person name="Drautz-Moses D.I."/>
            <person name="Law Y.Y."/>
            <person name="Wuertz S."/>
            <person name="Lauro F.M."/>
            <person name="Huson D.H."/>
            <person name="Williams R.B."/>
        </authorList>
    </citation>
    <scope>NUCLEOTIDE SEQUENCE [LARGE SCALE GENOMIC DNA]</scope>
    <source>
        <strain evidence="1">SSD2</strain>
    </source>
</reference>
<organism evidence="1 2">
    <name type="scientific">Candidatus Thiothrix singaporensis</name>
    <dbReference type="NCBI Taxonomy" id="2799669"/>
    <lineage>
        <taxon>Bacteria</taxon>
        <taxon>Pseudomonadati</taxon>
        <taxon>Pseudomonadota</taxon>
        <taxon>Gammaproteobacteria</taxon>
        <taxon>Thiotrichales</taxon>
        <taxon>Thiotrichaceae</taxon>
        <taxon>Thiothrix</taxon>
    </lineage>
</organism>
<dbReference type="Proteomes" id="UP000510621">
    <property type="component" value="Chromosome"/>
</dbReference>